<dbReference type="EMBL" id="JACCBE010000001">
    <property type="protein sequence ID" value="NYD56118.1"/>
    <property type="molecule type" value="Genomic_DNA"/>
</dbReference>
<name>A0A7Y9EY86_9ACTN</name>
<keyword evidence="4" id="KW-1185">Reference proteome</keyword>
<sequence>MPENDDLFATFTHQGLPVEPLPAAEVRRRGDRMRRRRTALVAVGSVAAVGVLVATPLALVAGGADSSRPLDPAGPGPASASSTTSTADVDWLTAVPEDLPLLDGLPEGAERYPDYTQQIVGPCGGPGFTADGALDTEDAIWTDGVEASEQRAVAVYADDAAATAAVDDLRAQLAACEQPAPRGDSIWAVEQASDLGEQSYVFVNSWYADGEQTGDAHVHQLVRVGNAVLYDNANFGGAGDPAVVDLTVEQVREDSAYVVSSMCVFAADPCAEPPARPDPVEPASVGAEIPDGFALDAGLVVDGDSEAVGPAADGDGVDLSAMCSTLRDTWPAEPVDRLAYALAGPESLRVRELATYESVERAAAVLAGVTDAASACSSVGGTRGEPVVWSLLSPADAPDDSVTFAMTMSDGGIGGAGYQLTRVGNAVLATSWGGEWSTTTVEPGADDLTAESAPVLEQVRAAFGG</sequence>
<accession>A0A7Y9EY86</accession>
<keyword evidence="2" id="KW-1133">Transmembrane helix</keyword>
<organism evidence="3 4">
    <name type="scientific">Nocardioides marinisabuli</name>
    <dbReference type="NCBI Taxonomy" id="419476"/>
    <lineage>
        <taxon>Bacteria</taxon>
        <taxon>Bacillati</taxon>
        <taxon>Actinomycetota</taxon>
        <taxon>Actinomycetes</taxon>
        <taxon>Propionibacteriales</taxon>
        <taxon>Nocardioidaceae</taxon>
        <taxon>Nocardioides</taxon>
    </lineage>
</organism>
<dbReference type="RefSeq" id="WP_179614057.1">
    <property type="nucleotide sequence ID" value="NZ_CP059163.1"/>
</dbReference>
<evidence type="ECO:0000256" key="1">
    <source>
        <dbReference type="SAM" id="MobiDB-lite"/>
    </source>
</evidence>
<dbReference type="Proteomes" id="UP000516957">
    <property type="component" value="Unassembled WGS sequence"/>
</dbReference>
<evidence type="ECO:0000256" key="2">
    <source>
        <dbReference type="SAM" id="Phobius"/>
    </source>
</evidence>
<evidence type="ECO:0000313" key="4">
    <source>
        <dbReference type="Proteomes" id="UP000516957"/>
    </source>
</evidence>
<keyword evidence="2" id="KW-0812">Transmembrane</keyword>
<feature type="region of interest" description="Disordered" evidence="1">
    <location>
        <begin position="67"/>
        <end position="87"/>
    </location>
</feature>
<keyword evidence="2" id="KW-0472">Membrane</keyword>
<protein>
    <submittedName>
        <fullName evidence="3">Uncharacterized protein</fullName>
    </submittedName>
</protein>
<evidence type="ECO:0000313" key="3">
    <source>
        <dbReference type="EMBL" id="NYD56118.1"/>
    </source>
</evidence>
<reference evidence="3 4" key="1">
    <citation type="submission" date="2020-07" db="EMBL/GenBank/DDBJ databases">
        <title>Sequencing the genomes of 1000 actinobacteria strains.</title>
        <authorList>
            <person name="Klenk H.-P."/>
        </authorList>
    </citation>
    <scope>NUCLEOTIDE SEQUENCE [LARGE SCALE GENOMIC DNA]</scope>
    <source>
        <strain evidence="3 4">DSM 18965</strain>
    </source>
</reference>
<proteinExistence type="predicted"/>
<gene>
    <name evidence="3" type="ORF">BKA08_000356</name>
</gene>
<comment type="caution">
    <text evidence="3">The sequence shown here is derived from an EMBL/GenBank/DDBJ whole genome shotgun (WGS) entry which is preliminary data.</text>
</comment>
<dbReference type="AlphaFoldDB" id="A0A7Y9EY86"/>
<feature type="transmembrane region" description="Helical" evidence="2">
    <location>
        <begin position="38"/>
        <end position="59"/>
    </location>
</feature>
<feature type="compositionally biased region" description="Low complexity" evidence="1">
    <location>
        <begin position="76"/>
        <end position="87"/>
    </location>
</feature>